<evidence type="ECO:0000313" key="2">
    <source>
        <dbReference type="EMBL" id="KAK8761803.1"/>
    </source>
</evidence>
<organism evidence="2 3">
    <name type="scientific">Amblyomma americanum</name>
    <name type="common">Lone star tick</name>
    <dbReference type="NCBI Taxonomy" id="6943"/>
    <lineage>
        <taxon>Eukaryota</taxon>
        <taxon>Metazoa</taxon>
        <taxon>Ecdysozoa</taxon>
        <taxon>Arthropoda</taxon>
        <taxon>Chelicerata</taxon>
        <taxon>Arachnida</taxon>
        <taxon>Acari</taxon>
        <taxon>Parasitiformes</taxon>
        <taxon>Ixodida</taxon>
        <taxon>Ixodoidea</taxon>
        <taxon>Ixodidae</taxon>
        <taxon>Amblyomminae</taxon>
        <taxon>Amblyomma</taxon>
    </lineage>
</organism>
<feature type="compositionally biased region" description="Polar residues" evidence="1">
    <location>
        <begin position="291"/>
        <end position="304"/>
    </location>
</feature>
<evidence type="ECO:0000313" key="3">
    <source>
        <dbReference type="Proteomes" id="UP001321473"/>
    </source>
</evidence>
<dbReference type="AlphaFoldDB" id="A0AAQ4DH63"/>
<dbReference type="Proteomes" id="UP001321473">
    <property type="component" value="Unassembled WGS sequence"/>
</dbReference>
<gene>
    <name evidence="2" type="ORF">V5799_026944</name>
</gene>
<evidence type="ECO:0000256" key="1">
    <source>
        <dbReference type="SAM" id="MobiDB-lite"/>
    </source>
</evidence>
<feature type="region of interest" description="Disordered" evidence="1">
    <location>
        <begin position="1"/>
        <end position="320"/>
    </location>
</feature>
<name>A0AAQ4DH63_AMBAM</name>
<reference evidence="2 3" key="1">
    <citation type="journal article" date="2023" name="Arcadia Sci">
        <title>De novo assembly of a long-read Amblyomma americanum tick genome.</title>
        <authorList>
            <person name="Chou S."/>
            <person name="Poskanzer K.E."/>
            <person name="Rollins M."/>
            <person name="Thuy-Boun P.S."/>
        </authorList>
    </citation>
    <scope>NUCLEOTIDE SEQUENCE [LARGE SCALE GENOMIC DNA]</scope>
    <source>
        <strain evidence="2">F_SG_1</strain>
        <tissue evidence="2">Salivary glands</tissue>
    </source>
</reference>
<feature type="compositionally biased region" description="Basic residues" evidence="1">
    <location>
        <begin position="10"/>
        <end position="26"/>
    </location>
</feature>
<feature type="compositionally biased region" description="Polar residues" evidence="1">
    <location>
        <begin position="169"/>
        <end position="186"/>
    </location>
</feature>
<feature type="compositionally biased region" description="Basic residues" evidence="1">
    <location>
        <begin position="151"/>
        <end position="167"/>
    </location>
</feature>
<comment type="caution">
    <text evidence="2">The sequence shown here is derived from an EMBL/GenBank/DDBJ whole genome shotgun (WGS) entry which is preliminary data.</text>
</comment>
<dbReference type="EMBL" id="JARKHS020030752">
    <property type="protein sequence ID" value="KAK8761803.1"/>
    <property type="molecule type" value="Genomic_DNA"/>
</dbReference>
<keyword evidence="3" id="KW-1185">Reference proteome</keyword>
<proteinExistence type="predicted"/>
<sequence>MTSRRSSSDKRRHSGTRSRRRRHRRPPKDDDIPEAETQARDGRGQTSESPPPPSETSAVTTTHARGGGGSYTQDASPAPPPEIETPGTGPSVIRSGTRDGRGQTSDSPRPADDSALMATRTRSDGSSEVPDALPTPTDVEAPGARASSIRTKTRGGRRRTSGSHHRATVSATMTTRSGSEGSSVSPDMSPKPGQDAEASGTGAFGTCAGTRDGKGQAPDSPRRADGSSVSTIAKSHAEPTLPHESSTVRPDVEATIAESHAGPTLPQESSTVRPDVEAADAGARESKKAPSSDNSLPTQDTTRPSGAVHERIPVGISPPTVITPSLDDVGPSIPAARDFDGAQLRRSVQYVVVIDFFVVPDYDEGLYRIES</sequence>
<accession>A0AAQ4DH63</accession>
<protein>
    <submittedName>
        <fullName evidence="2">Uncharacterized protein</fullName>
    </submittedName>
</protein>